<dbReference type="EMBL" id="BMAV01007194">
    <property type="protein sequence ID" value="GFY49870.1"/>
    <property type="molecule type" value="Genomic_DNA"/>
</dbReference>
<proteinExistence type="predicted"/>
<dbReference type="AlphaFoldDB" id="A0A8X6XBT1"/>
<evidence type="ECO:0000313" key="2">
    <source>
        <dbReference type="EMBL" id="GFY63897.1"/>
    </source>
</evidence>
<dbReference type="Proteomes" id="UP000886998">
    <property type="component" value="Unassembled WGS sequence"/>
</dbReference>
<comment type="caution">
    <text evidence="1">The sequence shown here is derived from an EMBL/GenBank/DDBJ whole genome shotgun (WGS) entry which is preliminary data.</text>
</comment>
<evidence type="ECO:0000313" key="3">
    <source>
        <dbReference type="Proteomes" id="UP000886998"/>
    </source>
</evidence>
<reference evidence="1" key="1">
    <citation type="submission" date="2020-08" db="EMBL/GenBank/DDBJ databases">
        <title>Multicomponent nature underlies the extraordinary mechanical properties of spider dragline silk.</title>
        <authorList>
            <person name="Kono N."/>
            <person name="Nakamura H."/>
            <person name="Mori M."/>
            <person name="Yoshida Y."/>
            <person name="Ohtoshi R."/>
            <person name="Malay A.D."/>
            <person name="Moran D.A.P."/>
            <person name="Tomita M."/>
            <person name="Numata K."/>
            <person name="Arakawa K."/>
        </authorList>
    </citation>
    <scope>NUCLEOTIDE SEQUENCE</scope>
</reference>
<keyword evidence="3" id="KW-1185">Reference proteome</keyword>
<dbReference type="EMBL" id="BMAV01014975">
    <property type="protein sequence ID" value="GFY63897.1"/>
    <property type="molecule type" value="Genomic_DNA"/>
</dbReference>
<evidence type="ECO:0000313" key="1">
    <source>
        <dbReference type="EMBL" id="GFY49870.1"/>
    </source>
</evidence>
<protein>
    <submittedName>
        <fullName evidence="1">Uncharacterized protein</fullName>
    </submittedName>
</protein>
<gene>
    <name evidence="1" type="ORF">TNIN_187451</name>
    <name evidence="2" type="ORF">TNIN_23071</name>
</gene>
<organism evidence="1 3">
    <name type="scientific">Trichonephila inaurata madagascariensis</name>
    <dbReference type="NCBI Taxonomy" id="2747483"/>
    <lineage>
        <taxon>Eukaryota</taxon>
        <taxon>Metazoa</taxon>
        <taxon>Ecdysozoa</taxon>
        <taxon>Arthropoda</taxon>
        <taxon>Chelicerata</taxon>
        <taxon>Arachnida</taxon>
        <taxon>Araneae</taxon>
        <taxon>Araneomorphae</taxon>
        <taxon>Entelegynae</taxon>
        <taxon>Araneoidea</taxon>
        <taxon>Nephilidae</taxon>
        <taxon>Trichonephila</taxon>
        <taxon>Trichonephila inaurata</taxon>
    </lineage>
</organism>
<name>A0A8X6XBT1_9ARAC</name>
<sequence>MAWWLMSEPWVCNTTSSPILSLLRLKSNSDNENVFSLLGLWIVRPYIYLDTLGILEGAFTGIALSKTSTLAEGILSASASNGTLYRLFHFSRLNFQRKNSLYKTDNLGIAASQL</sequence>
<accession>A0A8X6XBT1</accession>